<reference evidence="1" key="1">
    <citation type="submission" date="2015-06" db="UniProtKB">
        <authorList>
            <consortium name="EnsemblPlants"/>
        </authorList>
    </citation>
    <scope>IDENTIFICATION</scope>
</reference>
<sequence length="106" mass="12021">MEEGWRGSSDFVCWKNSFWLDKPWFPTEEKPMYAAGRGMQDLLESGKGVPVAITVRSRSRYRVVGSLVRLTYRHDSQCVLYLRRRTPRRDNALAAAGHATCSAAAL</sequence>
<proteinExistence type="predicted"/>
<organism evidence="1">
    <name type="scientific">Aegilops tauschii</name>
    <name type="common">Tausch's goatgrass</name>
    <name type="synonym">Aegilops squarrosa</name>
    <dbReference type="NCBI Taxonomy" id="37682"/>
    <lineage>
        <taxon>Eukaryota</taxon>
        <taxon>Viridiplantae</taxon>
        <taxon>Streptophyta</taxon>
        <taxon>Embryophyta</taxon>
        <taxon>Tracheophyta</taxon>
        <taxon>Spermatophyta</taxon>
        <taxon>Magnoliopsida</taxon>
        <taxon>Liliopsida</taxon>
        <taxon>Poales</taxon>
        <taxon>Poaceae</taxon>
        <taxon>BOP clade</taxon>
        <taxon>Pooideae</taxon>
        <taxon>Triticodae</taxon>
        <taxon>Triticeae</taxon>
        <taxon>Triticinae</taxon>
        <taxon>Aegilops</taxon>
    </lineage>
</organism>
<protein>
    <submittedName>
        <fullName evidence="1">Uncharacterized protein</fullName>
    </submittedName>
</protein>
<evidence type="ECO:0000313" key="1">
    <source>
        <dbReference type="EnsemblPlants" id="EMT12440"/>
    </source>
</evidence>
<dbReference type="PANTHER" id="PTHR48436:SF1">
    <property type="entry name" value="2, PUTATIVE-RELATED"/>
    <property type="match status" value="1"/>
</dbReference>
<dbReference type="EnsemblPlants" id="EMT12440">
    <property type="protein sequence ID" value="EMT12440"/>
    <property type="gene ID" value="F775_42722"/>
</dbReference>
<dbReference type="AlphaFoldDB" id="M8BFE6"/>
<dbReference type="InterPro" id="IPR055276">
    <property type="entry name" value="NHL41-like"/>
</dbReference>
<name>M8BFE6_AEGTA</name>
<accession>M8BFE6</accession>
<dbReference type="PANTHER" id="PTHR48436">
    <property type="entry name" value="2, PUTATIVE-RELATED"/>
    <property type="match status" value="1"/>
</dbReference>